<dbReference type="AlphaFoldDB" id="A0A182P3R7"/>
<feature type="region of interest" description="Disordered" evidence="1">
    <location>
        <begin position="41"/>
        <end position="61"/>
    </location>
</feature>
<sequence length="61" mass="6657">MLLTYNCRLDCATREEHCDDIQERPHVTTLISSLANYSNTIAPAPTDPDAKPAPAAARMGK</sequence>
<organism evidence="2 3">
    <name type="scientific">Anopheles epiroticus</name>
    <dbReference type="NCBI Taxonomy" id="199890"/>
    <lineage>
        <taxon>Eukaryota</taxon>
        <taxon>Metazoa</taxon>
        <taxon>Ecdysozoa</taxon>
        <taxon>Arthropoda</taxon>
        <taxon>Hexapoda</taxon>
        <taxon>Insecta</taxon>
        <taxon>Pterygota</taxon>
        <taxon>Neoptera</taxon>
        <taxon>Endopterygota</taxon>
        <taxon>Diptera</taxon>
        <taxon>Nematocera</taxon>
        <taxon>Culicoidea</taxon>
        <taxon>Culicidae</taxon>
        <taxon>Anophelinae</taxon>
        <taxon>Anopheles</taxon>
    </lineage>
</organism>
<accession>A0A182P3R7</accession>
<name>A0A182P3R7_9DIPT</name>
<keyword evidence="3" id="KW-1185">Reference proteome</keyword>
<proteinExistence type="predicted"/>
<evidence type="ECO:0000313" key="3">
    <source>
        <dbReference type="Proteomes" id="UP000075885"/>
    </source>
</evidence>
<reference evidence="3" key="1">
    <citation type="submission" date="2013-03" db="EMBL/GenBank/DDBJ databases">
        <title>The Genome Sequence of Anopheles epiroticus epiroticus2.</title>
        <authorList>
            <consortium name="The Broad Institute Genomics Platform"/>
            <person name="Neafsey D.E."/>
            <person name="Howell P."/>
            <person name="Walker B."/>
            <person name="Young S.K."/>
            <person name="Zeng Q."/>
            <person name="Gargeya S."/>
            <person name="Fitzgerald M."/>
            <person name="Haas B."/>
            <person name="Abouelleil A."/>
            <person name="Allen A.W."/>
            <person name="Alvarado L."/>
            <person name="Arachchi H.M."/>
            <person name="Berlin A.M."/>
            <person name="Chapman S.B."/>
            <person name="Gainer-Dewar J."/>
            <person name="Goldberg J."/>
            <person name="Griggs A."/>
            <person name="Gujja S."/>
            <person name="Hansen M."/>
            <person name="Howarth C."/>
            <person name="Imamovic A."/>
            <person name="Ireland A."/>
            <person name="Larimer J."/>
            <person name="McCowan C."/>
            <person name="Murphy C."/>
            <person name="Pearson M."/>
            <person name="Poon T.W."/>
            <person name="Priest M."/>
            <person name="Roberts A."/>
            <person name="Saif S."/>
            <person name="Shea T."/>
            <person name="Sisk P."/>
            <person name="Sykes S."/>
            <person name="Wortman J."/>
            <person name="Nusbaum C."/>
            <person name="Birren B."/>
        </authorList>
    </citation>
    <scope>NUCLEOTIDE SEQUENCE [LARGE SCALE GENOMIC DNA]</scope>
    <source>
        <strain evidence="3">Epiroticus2</strain>
    </source>
</reference>
<dbReference type="Proteomes" id="UP000075885">
    <property type="component" value="Unassembled WGS sequence"/>
</dbReference>
<dbReference type="EnsemblMetazoa" id="AEPI001552-RA">
    <property type="protein sequence ID" value="AEPI001552-PA"/>
    <property type="gene ID" value="AEPI001552"/>
</dbReference>
<feature type="compositionally biased region" description="Low complexity" evidence="1">
    <location>
        <begin position="52"/>
        <end position="61"/>
    </location>
</feature>
<dbReference type="VEuPathDB" id="VectorBase:AEPI001552"/>
<dbReference type="STRING" id="199890.A0A182P3R7"/>
<evidence type="ECO:0000313" key="2">
    <source>
        <dbReference type="EnsemblMetazoa" id="AEPI001552-PA"/>
    </source>
</evidence>
<reference evidence="2" key="2">
    <citation type="submission" date="2020-05" db="UniProtKB">
        <authorList>
            <consortium name="EnsemblMetazoa"/>
        </authorList>
    </citation>
    <scope>IDENTIFICATION</scope>
    <source>
        <strain evidence="2">Epiroticus2</strain>
    </source>
</reference>
<protein>
    <submittedName>
        <fullName evidence="2">Uncharacterized protein</fullName>
    </submittedName>
</protein>
<evidence type="ECO:0000256" key="1">
    <source>
        <dbReference type="SAM" id="MobiDB-lite"/>
    </source>
</evidence>